<gene>
    <name evidence="3" type="ORF">M513_03905</name>
    <name evidence="4" type="ORF">M514_03905</name>
</gene>
<evidence type="ECO:0000313" key="3">
    <source>
        <dbReference type="EMBL" id="KFD55264.1"/>
    </source>
</evidence>
<reference evidence="4 5" key="1">
    <citation type="journal article" date="2014" name="Nat. Genet.">
        <title>Genome and transcriptome of the porcine whipworm Trichuris suis.</title>
        <authorList>
            <person name="Jex A.R."/>
            <person name="Nejsum P."/>
            <person name="Schwarz E.M."/>
            <person name="Hu L."/>
            <person name="Young N.D."/>
            <person name="Hall R.S."/>
            <person name="Korhonen P.K."/>
            <person name="Liao S."/>
            <person name="Thamsborg S."/>
            <person name="Xia J."/>
            <person name="Xu P."/>
            <person name="Wang S."/>
            <person name="Scheerlinck J.P."/>
            <person name="Hofmann A."/>
            <person name="Sternberg P.W."/>
            <person name="Wang J."/>
            <person name="Gasser R.B."/>
        </authorList>
    </citation>
    <scope>NUCLEOTIDE SEQUENCE [LARGE SCALE GENOMIC DNA]</scope>
    <source>
        <strain evidence="4">DCEP-RM93F</strain>
        <strain evidence="3">DCEP-RM93M</strain>
    </source>
</reference>
<dbReference type="InterPro" id="IPR036249">
    <property type="entry name" value="Thioredoxin-like_sf"/>
</dbReference>
<sequence>MTANRERLIEQFRDITACSEETAAHYIGLTDNVSLAVQLFMEVQSEAERGNDGEQSNSNAENVSVEEAAPQPAQPVIIEDGYEGVYSDQTISPSVPLNPTWRTLKHRTYESLFRPPVDLMFHGSWEAARIEAKAKNRWLLINIQDPKEFSCQVLNRDIWTHSAVRDLVSNNFIFYQVLKTSSAGHRLCGYYTVDTFPFVGIVDPRTGQFMTQLNTTDAVICCEKIATFLEDHPSPSGNFTGTFDPDIVFLGASSPASTNGTQVTHEVRKRLSDISLDGKDVNKKQRIDELVEAFHEASSSSNGSVEDLTWEKFIVKNEAENVSEPYVTLIFRFANGSRSICRFLTTARVRDVCAYVEQRLHYPARSRNLALGHPRRVFTHEHADRTLAELHLNSQELIHKLWSVKGQRRTERAIESVCE</sequence>
<dbReference type="EMBL" id="KL363201">
    <property type="protein sequence ID" value="KFD55264.1"/>
    <property type="molecule type" value="Genomic_DNA"/>
</dbReference>
<dbReference type="Gene3D" id="3.40.30.10">
    <property type="entry name" value="Glutaredoxin"/>
    <property type="match status" value="1"/>
</dbReference>
<dbReference type="PANTHER" id="PTHR23322:SF6">
    <property type="entry name" value="UBX DOMAIN-CONTAINING PROTEIN 7"/>
    <property type="match status" value="1"/>
</dbReference>
<organism evidence="4">
    <name type="scientific">Trichuris suis</name>
    <name type="common">pig whipworm</name>
    <dbReference type="NCBI Taxonomy" id="68888"/>
    <lineage>
        <taxon>Eukaryota</taxon>
        <taxon>Metazoa</taxon>
        <taxon>Ecdysozoa</taxon>
        <taxon>Nematoda</taxon>
        <taxon>Enoplea</taxon>
        <taxon>Dorylaimia</taxon>
        <taxon>Trichinellida</taxon>
        <taxon>Trichuridae</taxon>
        <taxon>Trichuris</taxon>
    </lineage>
</organism>
<dbReference type="SMART" id="SM00594">
    <property type="entry name" value="UAS"/>
    <property type="match status" value="1"/>
</dbReference>
<evidence type="ECO:0000313" key="5">
    <source>
        <dbReference type="Proteomes" id="UP000030764"/>
    </source>
</evidence>
<evidence type="ECO:0000256" key="1">
    <source>
        <dbReference type="SAM" id="MobiDB-lite"/>
    </source>
</evidence>
<dbReference type="InterPro" id="IPR001012">
    <property type="entry name" value="UBX_dom"/>
</dbReference>
<feature type="domain" description="UBX" evidence="2">
    <location>
        <begin position="322"/>
        <end position="400"/>
    </location>
</feature>
<dbReference type="GO" id="GO:0005634">
    <property type="term" value="C:nucleus"/>
    <property type="evidence" value="ECO:0007669"/>
    <property type="project" value="TreeGrafter"/>
</dbReference>
<dbReference type="Pfam" id="PF13899">
    <property type="entry name" value="Thioredoxin_7"/>
    <property type="match status" value="1"/>
</dbReference>
<proteinExistence type="predicted"/>
<dbReference type="Pfam" id="PF00789">
    <property type="entry name" value="UBX"/>
    <property type="match status" value="1"/>
</dbReference>
<evidence type="ECO:0000313" key="4">
    <source>
        <dbReference type="EMBL" id="KFD65940.1"/>
    </source>
</evidence>
<name>A0A085N8Z4_9BILA</name>
<dbReference type="GO" id="GO:0043161">
    <property type="term" value="P:proteasome-mediated ubiquitin-dependent protein catabolic process"/>
    <property type="evidence" value="ECO:0007669"/>
    <property type="project" value="TreeGrafter"/>
</dbReference>
<dbReference type="CDD" id="cd02958">
    <property type="entry name" value="UAS"/>
    <property type="match status" value="1"/>
</dbReference>
<protein>
    <recommendedName>
        <fullName evidence="2">UBX domain-containing protein</fullName>
    </recommendedName>
</protein>
<keyword evidence="5" id="KW-1185">Reference proteome</keyword>
<feature type="compositionally biased region" description="Polar residues" evidence="1">
    <location>
        <begin position="53"/>
        <end position="62"/>
    </location>
</feature>
<dbReference type="CDD" id="cd01767">
    <property type="entry name" value="UBX"/>
    <property type="match status" value="1"/>
</dbReference>
<dbReference type="SUPFAM" id="SSF52833">
    <property type="entry name" value="Thioredoxin-like"/>
    <property type="match status" value="1"/>
</dbReference>
<evidence type="ECO:0000259" key="2">
    <source>
        <dbReference type="PROSITE" id="PS50033"/>
    </source>
</evidence>
<dbReference type="Proteomes" id="UP000030764">
    <property type="component" value="Unassembled WGS sequence"/>
</dbReference>
<dbReference type="SUPFAM" id="SSF54236">
    <property type="entry name" value="Ubiquitin-like"/>
    <property type="match status" value="1"/>
</dbReference>
<accession>A0A085N8Z4</accession>
<dbReference type="GO" id="GO:0043130">
    <property type="term" value="F:ubiquitin binding"/>
    <property type="evidence" value="ECO:0007669"/>
    <property type="project" value="TreeGrafter"/>
</dbReference>
<dbReference type="InterPro" id="IPR006577">
    <property type="entry name" value="UAS"/>
</dbReference>
<dbReference type="AlphaFoldDB" id="A0A085N8Z4"/>
<dbReference type="PROSITE" id="PS50033">
    <property type="entry name" value="UBX"/>
    <property type="match status" value="1"/>
</dbReference>
<dbReference type="Proteomes" id="UP000030758">
    <property type="component" value="Unassembled WGS sequence"/>
</dbReference>
<dbReference type="Pfam" id="PF14555">
    <property type="entry name" value="UBA_4"/>
    <property type="match status" value="1"/>
</dbReference>
<dbReference type="InterPro" id="IPR050730">
    <property type="entry name" value="UBX_domain-protein"/>
</dbReference>
<dbReference type="PANTHER" id="PTHR23322">
    <property type="entry name" value="FAS-ASSOCIATED PROTEIN"/>
    <property type="match status" value="1"/>
</dbReference>
<feature type="region of interest" description="Disordered" evidence="1">
    <location>
        <begin position="46"/>
        <end position="72"/>
    </location>
</feature>
<dbReference type="Gene3D" id="3.10.20.90">
    <property type="entry name" value="Phosphatidylinositol 3-kinase Catalytic Subunit, Chain A, domain 1"/>
    <property type="match status" value="1"/>
</dbReference>
<dbReference type="InterPro" id="IPR029071">
    <property type="entry name" value="Ubiquitin-like_domsf"/>
</dbReference>
<dbReference type="EMBL" id="KL367530">
    <property type="protein sequence ID" value="KFD65940.1"/>
    <property type="molecule type" value="Genomic_DNA"/>
</dbReference>